<reference evidence="9" key="1">
    <citation type="journal article" date="2021" name="Proc. Natl. Acad. Sci. U.S.A.">
        <title>Three genomes in the algal genus Volvox reveal the fate of a haploid sex-determining region after a transition to homothallism.</title>
        <authorList>
            <person name="Yamamoto K."/>
            <person name="Hamaji T."/>
            <person name="Kawai-Toyooka H."/>
            <person name="Matsuzaki R."/>
            <person name="Takahashi F."/>
            <person name="Nishimura Y."/>
            <person name="Kawachi M."/>
            <person name="Noguchi H."/>
            <person name="Minakuchi Y."/>
            <person name="Umen J.G."/>
            <person name="Toyoda A."/>
            <person name="Nozaki H."/>
        </authorList>
    </citation>
    <scope>NUCLEOTIDE SEQUENCE</scope>
    <source>
        <strain evidence="9">NIES-3786</strain>
    </source>
</reference>
<evidence type="ECO:0000256" key="8">
    <source>
        <dbReference type="SAM" id="Phobius"/>
    </source>
</evidence>
<evidence type="ECO:0000256" key="3">
    <source>
        <dbReference type="ARBA" id="ARBA00022692"/>
    </source>
</evidence>
<proteinExistence type="inferred from homology"/>
<feature type="transmembrane region" description="Helical" evidence="8">
    <location>
        <begin position="373"/>
        <end position="394"/>
    </location>
</feature>
<gene>
    <name evidence="9" type="ORF">Vretifemale_5101</name>
</gene>
<accession>A0A8J4C5U6</accession>
<comment type="subcellular location">
    <subcellularLocation>
        <location evidence="1">Membrane</location>
        <topology evidence="1">Multi-pass membrane protein</topology>
    </subcellularLocation>
</comment>
<name>A0A8J4C5U6_9CHLO</name>
<organism evidence="9 10">
    <name type="scientific">Volvox reticuliferus</name>
    <dbReference type="NCBI Taxonomy" id="1737510"/>
    <lineage>
        <taxon>Eukaryota</taxon>
        <taxon>Viridiplantae</taxon>
        <taxon>Chlorophyta</taxon>
        <taxon>core chlorophytes</taxon>
        <taxon>Chlorophyceae</taxon>
        <taxon>CS clade</taxon>
        <taxon>Chlamydomonadales</taxon>
        <taxon>Volvocaceae</taxon>
        <taxon>Volvox</taxon>
    </lineage>
</organism>
<dbReference type="EMBL" id="BNCP01000007">
    <property type="protein sequence ID" value="GIL75351.1"/>
    <property type="molecule type" value="Genomic_DNA"/>
</dbReference>
<feature type="compositionally biased region" description="Acidic residues" evidence="7">
    <location>
        <begin position="548"/>
        <end position="559"/>
    </location>
</feature>
<dbReference type="PANTHER" id="PTHR23505">
    <property type="entry name" value="SPINSTER"/>
    <property type="match status" value="1"/>
</dbReference>
<keyword evidence="3 8" id="KW-0812">Transmembrane</keyword>
<feature type="transmembrane region" description="Helical" evidence="8">
    <location>
        <begin position="331"/>
        <end position="353"/>
    </location>
</feature>
<feature type="transmembrane region" description="Helical" evidence="8">
    <location>
        <begin position="506"/>
        <end position="529"/>
    </location>
</feature>
<dbReference type="PANTHER" id="PTHR23505:SF79">
    <property type="entry name" value="PROTEIN SPINSTER"/>
    <property type="match status" value="1"/>
</dbReference>
<sequence>MGGGGRGMRRSAQFRVSPGREILRRGRGGIIRGAGGSIYRYSASIGTLPGVGLQVGSFDVEVHQHRPPKIQPHRLEPAAFMFSYWFDCAPTLFLPVGRGFLSSLTAAVKNSEKVSHRKHHTHGRSLQALIFSQIQKSTAHLPDFKSSPRSCHQAELITHAHSCSRSSASIISAQLVYIVPSWFARTLEVSLDLPRTCSRHKGSYHTYTPTHPLSPYRFSLTDDFAPAAQKARWFAAFYLCIPVGFAAGYIFGGVITAVASWRVAFVIEGLAMTPFVAFALTAQPLHLRGSKPAGATHHHRTPNHTGDHRRRWRAVVGEFLSDVATVLRQRVWVSVCAAYTSYVAVLGVYAYWGPKAGRALFFAADDRGGSADLVFGGVTVLTGVLGSVAGGLALDRMGSTLRNANFLCAASNFVGFVFLLLAFITSRSFEAFMGLFAAGQLVIFLLQAPVAATGMWCVPAELRPLGASLMTVSIHLLGDVPSPPLVGLLQTRLAAGKDTQQAAEQWRISLSICSLLLLVSGAIFLLAAWQSGPGSDYRKQQEVAGDGEGNEGADGEGDEGVAGGPGGVGAREAREGAGDMIRDVDVDVVPDCRPLLMGERSSRSASTSSNGSNDRHGEIPDAKV</sequence>
<feature type="transmembrane region" description="Helical" evidence="8">
    <location>
        <begin position="261"/>
        <end position="282"/>
    </location>
</feature>
<dbReference type="GO" id="GO:0016020">
    <property type="term" value="C:membrane"/>
    <property type="evidence" value="ECO:0007669"/>
    <property type="project" value="UniProtKB-SubCell"/>
</dbReference>
<evidence type="ECO:0000256" key="4">
    <source>
        <dbReference type="ARBA" id="ARBA00022989"/>
    </source>
</evidence>
<dbReference type="InterPro" id="IPR044770">
    <property type="entry name" value="MFS_spinster-like"/>
</dbReference>
<comment type="similarity">
    <text evidence="6">Belongs to the major facilitator superfamily. Spinster (TC 2.A.1.49) family.</text>
</comment>
<evidence type="ECO:0000313" key="10">
    <source>
        <dbReference type="Proteomes" id="UP000747110"/>
    </source>
</evidence>
<dbReference type="Pfam" id="PF07690">
    <property type="entry name" value="MFS_1"/>
    <property type="match status" value="1"/>
</dbReference>
<feature type="region of interest" description="Disordered" evidence="7">
    <location>
        <begin position="534"/>
        <end position="624"/>
    </location>
</feature>
<feature type="compositionally biased region" description="Basic and acidic residues" evidence="7">
    <location>
        <begin position="571"/>
        <end position="585"/>
    </location>
</feature>
<keyword evidence="10" id="KW-1185">Reference proteome</keyword>
<dbReference type="OrthoDB" id="8118055at2759"/>
<dbReference type="AlphaFoldDB" id="A0A8J4C5U6"/>
<dbReference type="Proteomes" id="UP000747110">
    <property type="component" value="Unassembled WGS sequence"/>
</dbReference>
<dbReference type="InterPro" id="IPR036259">
    <property type="entry name" value="MFS_trans_sf"/>
</dbReference>
<dbReference type="InterPro" id="IPR011701">
    <property type="entry name" value="MFS"/>
</dbReference>
<keyword evidence="4 8" id="KW-1133">Transmembrane helix</keyword>
<evidence type="ECO:0000256" key="6">
    <source>
        <dbReference type="ARBA" id="ARBA00024338"/>
    </source>
</evidence>
<dbReference type="SUPFAM" id="SSF103473">
    <property type="entry name" value="MFS general substrate transporter"/>
    <property type="match status" value="1"/>
</dbReference>
<feature type="compositionally biased region" description="Low complexity" evidence="7">
    <location>
        <begin position="603"/>
        <end position="612"/>
    </location>
</feature>
<evidence type="ECO:0000256" key="2">
    <source>
        <dbReference type="ARBA" id="ARBA00022448"/>
    </source>
</evidence>
<evidence type="ECO:0000313" key="9">
    <source>
        <dbReference type="EMBL" id="GIL75351.1"/>
    </source>
</evidence>
<evidence type="ECO:0000256" key="7">
    <source>
        <dbReference type="SAM" id="MobiDB-lite"/>
    </source>
</evidence>
<feature type="compositionally biased region" description="Gly residues" evidence="7">
    <location>
        <begin position="560"/>
        <end position="569"/>
    </location>
</feature>
<evidence type="ECO:0000256" key="1">
    <source>
        <dbReference type="ARBA" id="ARBA00004141"/>
    </source>
</evidence>
<keyword evidence="2" id="KW-0813">Transport</keyword>
<protein>
    <recommendedName>
        <fullName evidence="11">Major facilitator superfamily (MFS) profile domain-containing protein</fullName>
    </recommendedName>
</protein>
<comment type="caution">
    <text evidence="9">The sequence shown here is derived from an EMBL/GenBank/DDBJ whole genome shotgun (WGS) entry which is preliminary data.</text>
</comment>
<evidence type="ECO:0008006" key="11">
    <source>
        <dbReference type="Google" id="ProtNLM"/>
    </source>
</evidence>
<dbReference type="Gene3D" id="1.20.1250.20">
    <property type="entry name" value="MFS general substrate transporter like domains"/>
    <property type="match status" value="1"/>
</dbReference>
<feature type="transmembrane region" description="Helical" evidence="8">
    <location>
        <begin position="431"/>
        <end position="458"/>
    </location>
</feature>
<feature type="compositionally biased region" description="Basic and acidic residues" evidence="7">
    <location>
        <begin position="613"/>
        <end position="624"/>
    </location>
</feature>
<feature type="transmembrane region" description="Helical" evidence="8">
    <location>
        <begin position="406"/>
        <end position="425"/>
    </location>
</feature>
<dbReference type="GO" id="GO:0022857">
    <property type="term" value="F:transmembrane transporter activity"/>
    <property type="evidence" value="ECO:0007669"/>
    <property type="project" value="InterPro"/>
</dbReference>
<evidence type="ECO:0000256" key="5">
    <source>
        <dbReference type="ARBA" id="ARBA00023136"/>
    </source>
</evidence>
<keyword evidence="5 8" id="KW-0472">Membrane</keyword>
<feature type="transmembrane region" description="Helical" evidence="8">
    <location>
        <begin position="233"/>
        <end position="255"/>
    </location>
</feature>